<feature type="transmembrane region" description="Helical" evidence="7">
    <location>
        <begin position="20"/>
        <end position="45"/>
    </location>
</feature>
<sequence length="323" mass="35086">MDMETLEETRVAAGRFTEALIAFLPSLISALVILIIGLFLAGWLSRGVGNALGRSVRLDPTVRAPIVAIVKYLVVIMTLVIALGQVGVQMTSLLAILGAAGLAIGLALQGTLTNIAAGIMLLWLRPFRVGDYIETGAFSGTVREIGLFVSHLETFDGLFVFAPNSTLWNVWLRNHSRAAARTLAWTIVLKRETPYDEARDILMKQGRLTRNREVFLDELAADTQTLVLRAQVEEGTISNAQHRMAEDIRKRFSDRFGPEGEPLQIKRLLPADADPSRFMDRAEAPKAHAQLVNHRAEAPKQGTTTTPATPGGAAPDASVAAET</sequence>
<comment type="caution">
    <text evidence="11">The sequence shown here is derived from an EMBL/GenBank/DDBJ whole genome shotgun (WGS) entry which is preliminary data.</text>
</comment>
<keyword evidence="6 7" id="KW-0472">Membrane</keyword>
<organism evidence="11 12">
    <name type="scientific">Aureimonas populi</name>
    <dbReference type="NCBI Taxonomy" id="1701758"/>
    <lineage>
        <taxon>Bacteria</taxon>
        <taxon>Pseudomonadati</taxon>
        <taxon>Pseudomonadota</taxon>
        <taxon>Alphaproteobacteria</taxon>
        <taxon>Hyphomicrobiales</taxon>
        <taxon>Aurantimonadaceae</taxon>
        <taxon>Aureimonas</taxon>
    </lineage>
</organism>
<evidence type="ECO:0000256" key="3">
    <source>
        <dbReference type="ARBA" id="ARBA00022475"/>
    </source>
</evidence>
<keyword evidence="5 7" id="KW-1133">Transmembrane helix</keyword>
<keyword evidence="12" id="KW-1185">Reference proteome</keyword>
<dbReference type="PANTHER" id="PTHR30221">
    <property type="entry name" value="SMALL-CONDUCTANCE MECHANOSENSITIVE CHANNEL"/>
    <property type="match status" value="1"/>
</dbReference>
<evidence type="ECO:0000259" key="9">
    <source>
        <dbReference type="Pfam" id="PF00924"/>
    </source>
</evidence>
<dbReference type="Pfam" id="PF05552">
    <property type="entry name" value="MS_channel_1st_1"/>
    <property type="match status" value="1"/>
</dbReference>
<evidence type="ECO:0000259" key="10">
    <source>
        <dbReference type="Pfam" id="PF21088"/>
    </source>
</evidence>
<keyword evidence="7" id="KW-0813">Transport</keyword>
<feature type="domain" description="Mechanosensitive ion channel MscS" evidence="9">
    <location>
        <begin position="111"/>
        <end position="177"/>
    </location>
</feature>
<dbReference type="SUPFAM" id="SSF50182">
    <property type="entry name" value="Sm-like ribonucleoproteins"/>
    <property type="match status" value="1"/>
</dbReference>
<evidence type="ECO:0000256" key="2">
    <source>
        <dbReference type="ARBA" id="ARBA00008017"/>
    </source>
</evidence>
<evidence type="ECO:0000256" key="8">
    <source>
        <dbReference type="SAM" id="MobiDB-lite"/>
    </source>
</evidence>
<evidence type="ECO:0000256" key="6">
    <source>
        <dbReference type="ARBA" id="ARBA00023136"/>
    </source>
</evidence>
<feature type="transmembrane region" description="Helical" evidence="7">
    <location>
        <begin position="66"/>
        <end position="88"/>
    </location>
</feature>
<proteinExistence type="inferred from homology"/>
<protein>
    <recommendedName>
        <fullName evidence="7">Small-conductance mechanosensitive channel</fullName>
    </recommendedName>
</protein>
<feature type="transmembrane region" description="Helical" evidence="7">
    <location>
        <begin position="94"/>
        <end position="124"/>
    </location>
</feature>
<evidence type="ECO:0000256" key="1">
    <source>
        <dbReference type="ARBA" id="ARBA00004651"/>
    </source>
</evidence>
<dbReference type="SUPFAM" id="SSF82861">
    <property type="entry name" value="Mechanosensitive channel protein MscS (YggB), transmembrane region"/>
    <property type="match status" value="1"/>
</dbReference>
<dbReference type="InterPro" id="IPR011014">
    <property type="entry name" value="MscS_channel_TM-2"/>
</dbReference>
<comment type="caution">
    <text evidence="7">Lacks conserved residue(s) required for the propagation of feature annotation.</text>
</comment>
<evidence type="ECO:0000256" key="5">
    <source>
        <dbReference type="ARBA" id="ARBA00022989"/>
    </source>
</evidence>
<keyword evidence="7" id="KW-0997">Cell inner membrane</keyword>
<comment type="function">
    <text evidence="7">Mechanosensitive channel that participates in the regulation of osmotic pressure changes within the cell, opening in response to stretch forces in the membrane lipid bilayer, without the need for other proteins. Contributes to normal resistance to hypoosmotic shock. Forms an ion channel of 1.0 nanosiemens conductance with a slight preference for anions.</text>
</comment>
<keyword evidence="7" id="KW-0406">Ion transport</keyword>
<dbReference type="InterPro" id="IPR008910">
    <property type="entry name" value="MSC_TM_helix"/>
</dbReference>
<comment type="subunit">
    <text evidence="7">Homoheptamer.</text>
</comment>
<dbReference type="Gene3D" id="1.10.287.1260">
    <property type="match status" value="1"/>
</dbReference>
<name>A0ABW5CQ89_9HYPH</name>
<feature type="domain" description="Mechanosensitive ion channel transmembrane helices 2/3" evidence="10">
    <location>
        <begin position="69"/>
        <end position="109"/>
    </location>
</feature>
<keyword evidence="3" id="KW-1003">Cell membrane</keyword>
<keyword evidence="4 7" id="KW-0812">Transmembrane</keyword>
<dbReference type="Proteomes" id="UP001597371">
    <property type="component" value="Unassembled WGS sequence"/>
</dbReference>
<dbReference type="Pfam" id="PF21088">
    <property type="entry name" value="MS_channel_1st"/>
    <property type="match status" value="1"/>
</dbReference>
<dbReference type="InterPro" id="IPR006685">
    <property type="entry name" value="MscS_channel_2nd"/>
</dbReference>
<dbReference type="PANTHER" id="PTHR30221:SF1">
    <property type="entry name" value="SMALL-CONDUCTANCE MECHANOSENSITIVE CHANNEL"/>
    <property type="match status" value="1"/>
</dbReference>
<evidence type="ECO:0000256" key="7">
    <source>
        <dbReference type="RuleBase" id="RU369025"/>
    </source>
</evidence>
<feature type="region of interest" description="Disordered" evidence="8">
    <location>
        <begin position="293"/>
        <end position="323"/>
    </location>
</feature>
<keyword evidence="7" id="KW-0407">Ion channel</keyword>
<dbReference type="InterPro" id="IPR045275">
    <property type="entry name" value="MscS_archaea/bacteria_type"/>
</dbReference>
<feature type="compositionally biased region" description="Low complexity" evidence="8">
    <location>
        <begin position="302"/>
        <end position="315"/>
    </location>
</feature>
<dbReference type="InterPro" id="IPR010920">
    <property type="entry name" value="LSM_dom_sf"/>
</dbReference>
<accession>A0ABW5CQ89</accession>
<dbReference type="InterPro" id="IPR023408">
    <property type="entry name" value="MscS_beta-dom_sf"/>
</dbReference>
<comment type="subcellular location">
    <subcellularLocation>
        <location evidence="7">Cell inner membrane</location>
        <topology evidence="7">Multi-pass membrane protein</topology>
    </subcellularLocation>
    <subcellularLocation>
        <location evidence="1">Cell membrane</location>
        <topology evidence="1">Multi-pass membrane protein</topology>
    </subcellularLocation>
</comment>
<reference evidence="12" key="1">
    <citation type="journal article" date="2019" name="Int. J. Syst. Evol. Microbiol.">
        <title>The Global Catalogue of Microorganisms (GCM) 10K type strain sequencing project: providing services to taxonomists for standard genome sequencing and annotation.</title>
        <authorList>
            <consortium name="The Broad Institute Genomics Platform"/>
            <consortium name="The Broad Institute Genome Sequencing Center for Infectious Disease"/>
            <person name="Wu L."/>
            <person name="Ma J."/>
        </authorList>
    </citation>
    <scope>NUCLEOTIDE SEQUENCE [LARGE SCALE GENOMIC DNA]</scope>
    <source>
        <strain evidence="12">ZS-35-S2</strain>
    </source>
</reference>
<dbReference type="Gene3D" id="2.30.30.60">
    <property type="match status" value="1"/>
</dbReference>
<evidence type="ECO:0000256" key="4">
    <source>
        <dbReference type="ARBA" id="ARBA00022692"/>
    </source>
</evidence>
<dbReference type="RefSeq" id="WP_209737238.1">
    <property type="nucleotide sequence ID" value="NZ_CP072611.1"/>
</dbReference>
<evidence type="ECO:0000313" key="11">
    <source>
        <dbReference type="EMBL" id="MFD2238771.1"/>
    </source>
</evidence>
<comment type="similarity">
    <text evidence="2 7">Belongs to the MscS (TC 1.A.23) family.</text>
</comment>
<dbReference type="InterPro" id="IPR049142">
    <property type="entry name" value="MS_channel_1st"/>
</dbReference>
<gene>
    <name evidence="11" type="ORF">ACFSKQ_15050</name>
</gene>
<dbReference type="Pfam" id="PF00924">
    <property type="entry name" value="MS_channel_2nd"/>
    <property type="match status" value="1"/>
</dbReference>
<dbReference type="EMBL" id="JBHUIJ010000022">
    <property type="protein sequence ID" value="MFD2238771.1"/>
    <property type="molecule type" value="Genomic_DNA"/>
</dbReference>
<evidence type="ECO:0000313" key="12">
    <source>
        <dbReference type="Proteomes" id="UP001597371"/>
    </source>
</evidence>